<dbReference type="InterPro" id="IPR001714">
    <property type="entry name" value="Pept_M24_MAP"/>
</dbReference>
<feature type="domain" description="Peptidase M24" evidence="8">
    <location>
        <begin position="13"/>
        <end position="240"/>
    </location>
</feature>
<dbReference type="InterPro" id="IPR000994">
    <property type="entry name" value="Pept_M24"/>
</dbReference>
<evidence type="ECO:0000256" key="7">
    <source>
        <dbReference type="RuleBase" id="RU003653"/>
    </source>
</evidence>
<evidence type="ECO:0000313" key="9">
    <source>
        <dbReference type="EMBL" id="HHS52443.1"/>
    </source>
</evidence>
<comment type="function">
    <text evidence="1 6">Removes the N-terminal methionine from nascent proteins. The N-terminal methionine is often cleaved when the second residue in the primary sequence is small and uncharged (Met-Ala-, Cys, Gly, Pro, Ser, Thr, or Val). Requires deformylation of the N(alpha)-formylated initiator methionine before it can be hydrolyzed.</text>
</comment>
<dbReference type="Pfam" id="PF00557">
    <property type="entry name" value="Peptidase_M24"/>
    <property type="match status" value="1"/>
</dbReference>
<dbReference type="GO" id="GO:0070006">
    <property type="term" value="F:metalloaminopeptidase activity"/>
    <property type="evidence" value="ECO:0007669"/>
    <property type="project" value="UniProtKB-UniRule"/>
</dbReference>
<feature type="binding site" evidence="6">
    <location>
        <position position="169"/>
    </location>
    <ligand>
        <name>a divalent metal cation</name>
        <dbReference type="ChEBI" id="CHEBI:60240"/>
        <label>2</label>
        <note>catalytic</note>
    </ligand>
</feature>
<dbReference type="NCBIfam" id="TIGR00500">
    <property type="entry name" value="met_pdase_I"/>
    <property type="match status" value="1"/>
</dbReference>
<dbReference type="GO" id="GO:0046872">
    <property type="term" value="F:metal ion binding"/>
    <property type="evidence" value="ECO:0007669"/>
    <property type="project" value="UniProtKB-UniRule"/>
</dbReference>
<keyword evidence="3 6" id="KW-0645">Protease</keyword>
<feature type="binding site" evidence="6">
    <location>
        <position position="106"/>
    </location>
    <ligand>
        <name>a divalent metal cation</name>
        <dbReference type="ChEBI" id="CHEBI:60240"/>
        <label>2</label>
        <note>catalytic</note>
    </ligand>
</feature>
<dbReference type="Gene3D" id="3.90.230.10">
    <property type="entry name" value="Creatinase/methionine aminopeptidase superfamily"/>
    <property type="match status" value="1"/>
</dbReference>
<evidence type="ECO:0000256" key="4">
    <source>
        <dbReference type="ARBA" id="ARBA00022723"/>
    </source>
</evidence>
<proteinExistence type="inferred from homology"/>
<keyword evidence="4 6" id="KW-0479">Metal-binding</keyword>
<evidence type="ECO:0000259" key="8">
    <source>
        <dbReference type="Pfam" id="PF00557"/>
    </source>
</evidence>
<dbReference type="AlphaFoldDB" id="A0A7C6EGG0"/>
<sequence length="249" mass="27210">MSIFIKSEKEISRIRRAGKIVAKTLKLIENEIVEGKSLLQLEKFCVQIIESEQGKPAFLGYRGFPGAVCISVNDEVVHGIPNGRRLKNGEIVKIDIGVYKDGVYADAAKTFPVGELPDETRRLLKVTEKALFLGIAQARAGNRISDISHQIQNYVEAQGFSVIRELGGHGVGIQLHEEPMVPNFGPPGKGSKLVPGMTLAIEPMVSLGSSRVFTDKNGWTIKTKDGKPAAHFEHTVLVTDSEPEILTIN</sequence>
<dbReference type="SUPFAM" id="SSF55920">
    <property type="entry name" value="Creatinase/aminopeptidase"/>
    <property type="match status" value="1"/>
</dbReference>
<feature type="binding site" evidence="6">
    <location>
        <position position="78"/>
    </location>
    <ligand>
        <name>substrate</name>
    </ligand>
</feature>
<organism evidence="9">
    <name type="scientific">candidate division WOR-3 bacterium</name>
    <dbReference type="NCBI Taxonomy" id="2052148"/>
    <lineage>
        <taxon>Bacteria</taxon>
        <taxon>Bacteria division WOR-3</taxon>
    </lineage>
</organism>
<evidence type="ECO:0000256" key="5">
    <source>
        <dbReference type="ARBA" id="ARBA00022801"/>
    </source>
</evidence>
<feature type="binding site" evidence="6">
    <location>
        <position position="233"/>
    </location>
    <ligand>
        <name>a divalent metal cation</name>
        <dbReference type="ChEBI" id="CHEBI:60240"/>
        <label>1</label>
    </ligand>
</feature>
<dbReference type="PRINTS" id="PR00599">
    <property type="entry name" value="MAPEPTIDASE"/>
</dbReference>
<comment type="subunit">
    <text evidence="6">Monomer.</text>
</comment>
<keyword evidence="2 6" id="KW-0031">Aminopeptidase</keyword>
<dbReference type="InterPro" id="IPR002467">
    <property type="entry name" value="Pept_M24A_MAP1"/>
</dbReference>
<reference evidence="9" key="1">
    <citation type="journal article" date="2020" name="mSystems">
        <title>Genome- and Community-Level Interaction Insights into Carbon Utilization and Element Cycling Functions of Hydrothermarchaeota in Hydrothermal Sediment.</title>
        <authorList>
            <person name="Zhou Z."/>
            <person name="Liu Y."/>
            <person name="Xu W."/>
            <person name="Pan J."/>
            <person name="Luo Z.H."/>
            <person name="Li M."/>
        </authorList>
    </citation>
    <scope>NUCLEOTIDE SEQUENCE [LARGE SCALE GENOMIC DNA]</scope>
    <source>
        <strain evidence="9">SpSt-876</strain>
    </source>
</reference>
<keyword evidence="5 6" id="KW-0378">Hydrolase</keyword>
<dbReference type="HAMAP" id="MF_01974">
    <property type="entry name" value="MetAP_1"/>
    <property type="match status" value="1"/>
</dbReference>
<dbReference type="CDD" id="cd01086">
    <property type="entry name" value="MetAP1"/>
    <property type="match status" value="1"/>
</dbReference>
<dbReference type="PANTHER" id="PTHR43330:SF27">
    <property type="entry name" value="METHIONINE AMINOPEPTIDASE"/>
    <property type="match status" value="1"/>
</dbReference>
<dbReference type="GO" id="GO:0006508">
    <property type="term" value="P:proteolysis"/>
    <property type="evidence" value="ECO:0007669"/>
    <property type="project" value="UniProtKB-KW"/>
</dbReference>
<dbReference type="PANTHER" id="PTHR43330">
    <property type="entry name" value="METHIONINE AMINOPEPTIDASE"/>
    <property type="match status" value="1"/>
</dbReference>
<gene>
    <name evidence="6 9" type="primary">map</name>
    <name evidence="9" type="ORF">ENW73_06220</name>
</gene>
<evidence type="ECO:0000256" key="1">
    <source>
        <dbReference type="ARBA" id="ARBA00002521"/>
    </source>
</evidence>
<feature type="binding site" evidence="6">
    <location>
        <position position="95"/>
    </location>
    <ligand>
        <name>a divalent metal cation</name>
        <dbReference type="ChEBI" id="CHEBI:60240"/>
        <label>1</label>
    </ligand>
</feature>
<dbReference type="GO" id="GO:0005829">
    <property type="term" value="C:cytosol"/>
    <property type="evidence" value="ECO:0007669"/>
    <property type="project" value="TreeGrafter"/>
</dbReference>
<evidence type="ECO:0000256" key="2">
    <source>
        <dbReference type="ARBA" id="ARBA00022438"/>
    </source>
</evidence>
<comment type="similarity">
    <text evidence="6">Belongs to the peptidase M24A family. Methionine aminopeptidase type 1 subfamily.</text>
</comment>
<protein>
    <recommendedName>
        <fullName evidence="6 7">Methionine aminopeptidase</fullName>
        <shortName evidence="6">MAP</shortName>
        <shortName evidence="6">MetAP</shortName>
        <ecNumber evidence="6 7">3.4.11.18</ecNumber>
    </recommendedName>
    <alternativeName>
        <fullName evidence="6">Peptidase M</fullName>
    </alternativeName>
</protein>
<feature type="binding site" evidence="6">
    <location>
        <position position="202"/>
    </location>
    <ligand>
        <name>a divalent metal cation</name>
        <dbReference type="ChEBI" id="CHEBI:60240"/>
        <label>2</label>
        <note>catalytic</note>
    </ligand>
</feature>
<dbReference type="GO" id="GO:0004239">
    <property type="term" value="F:initiator methionyl aminopeptidase activity"/>
    <property type="evidence" value="ECO:0007669"/>
    <property type="project" value="UniProtKB-UniRule"/>
</dbReference>
<evidence type="ECO:0000256" key="6">
    <source>
        <dbReference type="HAMAP-Rule" id="MF_01974"/>
    </source>
</evidence>
<comment type="caution">
    <text evidence="9">The sequence shown here is derived from an EMBL/GenBank/DDBJ whole genome shotgun (WGS) entry which is preliminary data.</text>
</comment>
<dbReference type="InterPro" id="IPR036005">
    <property type="entry name" value="Creatinase/aminopeptidase-like"/>
</dbReference>
<feature type="binding site" evidence="6">
    <location>
        <position position="233"/>
    </location>
    <ligand>
        <name>a divalent metal cation</name>
        <dbReference type="ChEBI" id="CHEBI:60240"/>
        <label>2</label>
        <note>catalytic</note>
    </ligand>
</feature>
<comment type="catalytic activity">
    <reaction evidence="6 7">
        <text>Release of N-terminal amino acids, preferentially methionine, from peptides and arylamides.</text>
        <dbReference type="EC" id="3.4.11.18"/>
    </reaction>
</comment>
<dbReference type="EC" id="3.4.11.18" evidence="6 7"/>
<comment type="cofactor">
    <cofactor evidence="6">
        <name>Co(2+)</name>
        <dbReference type="ChEBI" id="CHEBI:48828"/>
    </cofactor>
    <cofactor evidence="6">
        <name>Zn(2+)</name>
        <dbReference type="ChEBI" id="CHEBI:29105"/>
    </cofactor>
    <cofactor evidence="6">
        <name>Mn(2+)</name>
        <dbReference type="ChEBI" id="CHEBI:29035"/>
    </cofactor>
    <cofactor evidence="6">
        <name>Fe(2+)</name>
        <dbReference type="ChEBI" id="CHEBI:29033"/>
    </cofactor>
    <text evidence="6">Binds 2 divalent metal cations per subunit. Has a high-affinity and a low affinity metal-binding site. The true nature of the physiological cofactor is under debate. The enzyme is active with cobalt, zinc, manganese or divalent iron ions. Most likely, methionine aminopeptidases function as mononuclear Fe(2+)-metalloproteases under physiological conditions, and the catalytically relevant metal-binding site has been assigned to the histidine-containing high-affinity site.</text>
</comment>
<feature type="binding site" evidence="6">
    <location>
        <position position="106"/>
    </location>
    <ligand>
        <name>a divalent metal cation</name>
        <dbReference type="ChEBI" id="CHEBI:60240"/>
        <label>1</label>
    </ligand>
</feature>
<feature type="binding site" evidence="6">
    <location>
        <position position="176"/>
    </location>
    <ligand>
        <name>substrate</name>
    </ligand>
</feature>
<accession>A0A7C6EGG0</accession>
<name>A0A7C6EGG0_UNCW3</name>
<dbReference type="EMBL" id="DTLI01000147">
    <property type="protein sequence ID" value="HHS52443.1"/>
    <property type="molecule type" value="Genomic_DNA"/>
</dbReference>
<evidence type="ECO:0000256" key="3">
    <source>
        <dbReference type="ARBA" id="ARBA00022670"/>
    </source>
</evidence>